<protein>
    <submittedName>
        <fullName evidence="1">Uncharacterized protein</fullName>
    </submittedName>
</protein>
<dbReference type="AlphaFoldDB" id="A0A8U8B3V8"/>
<proteinExistence type="predicted"/>
<dbReference type="Proteomes" id="UP000694382">
    <property type="component" value="Unassembled WGS sequence"/>
</dbReference>
<name>A0A8U8B3V8_GEOPR</name>
<keyword evidence="2" id="KW-1185">Reference proteome</keyword>
<evidence type="ECO:0000313" key="2">
    <source>
        <dbReference type="Proteomes" id="UP000694382"/>
    </source>
</evidence>
<sequence length="186" mass="21674">MPCILQFNPIFLKDCSFKWLHMLAGISHTGPLLFLFLALICCLFPFGMPAKWCHKCYRKHHMERNQSSSFITHTYVNSHVINPSKLRTCRQNREKYWITRNLGKRGNRFGIECPKGERWICFTFNLKDTVQDLVKKQIVNKKVKTAQQFNSVLTPNYLLSHITRLQAVTEMVANKAVQALELISSQ</sequence>
<reference evidence="1" key="2">
    <citation type="submission" date="2025-09" db="UniProtKB">
        <authorList>
            <consortium name="Ensembl"/>
        </authorList>
    </citation>
    <scope>IDENTIFICATION</scope>
</reference>
<accession>A0A8U8B3V8</accession>
<organism evidence="1 2">
    <name type="scientific">Geospiza parvula</name>
    <name type="common">Small tree-finch</name>
    <name type="synonym">Camarhynchus parvulus</name>
    <dbReference type="NCBI Taxonomy" id="87175"/>
    <lineage>
        <taxon>Eukaryota</taxon>
        <taxon>Metazoa</taxon>
        <taxon>Chordata</taxon>
        <taxon>Craniata</taxon>
        <taxon>Vertebrata</taxon>
        <taxon>Euteleostomi</taxon>
        <taxon>Archelosauria</taxon>
        <taxon>Archosauria</taxon>
        <taxon>Dinosauria</taxon>
        <taxon>Saurischia</taxon>
        <taxon>Theropoda</taxon>
        <taxon>Coelurosauria</taxon>
        <taxon>Aves</taxon>
        <taxon>Neognathae</taxon>
        <taxon>Neoaves</taxon>
        <taxon>Telluraves</taxon>
        <taxon>Australaves</taxon>
        <taxon>Passeriformes</taxon>
        <taxon>Thraupidae</taxon>
        <taxon>Camarhynchus</taxon>
    </lineage>
</organism>
<dbReference type="Ensembl" id="ENSCPVT00000026583.1">
    <property type="protein sequence ID" value="ENSCPVP00000026014.1"/>
    <property type="gene ID" value="ENSCPVG00000018366.1"/>
</dbReference>
<evidence type="ECO:0000313" key="1">
    <source>
        <dbReference type="Ensembl" id="ENSCPVP00000026014.1"/>
    </source>
</evidence>
<reference evidence="1" key="1">
    <citation type="submission" date="2025-08" db="UniProtKB">
        <authorList>
            <consortium name="Ensembl"/>
        </authorList>
    </citation>
    <scope>IDENTIFICATION</scope>
</reference>